<dbReference type="SUPFAM" id="SSF56935">
    <property type="entry name" value="Porins"/>
    <property type="match status" value="1"/>
</dbReference>
<protein>
    <recommendedName>
        <fullName evidence="6">TonB-dependent receptor</fullName>
    </recommendedName>
</protein>
<name>A0A6B9ZN53_9BACT</name>
<evidence type="ECO:0000313" key="4">
    <source>
        <dbReference type="EMBL" id="QHS63081.1"/>
    </source>
</evidence>
<dbReference type="RefSeq" id="WP_162334805.1">
    <property type="nucleotide sequence ID" value="NZ_CP048113.1"/>
</dbReference>
<reference evidence="4 5" key="1">
    <citation type="submission" date="2020-01" db="EMBL/GenBank/DDBJ databases">
        <title>Complete genome sequence of Chitinophaga sp. H33E-04 isolated from quinoa roots.</title>
        <authorList>
            <person name="Weon H.-Y."/>
            <person name="Lee S.A."/>
        </authorList>
    </citation>
    <scope>NUCLEOTIDE SEQUENCE [LARGE SCALE GENOMIC DNA]</scope>
    <source>
        <strain evidence="4 5">H33E-04</strain>
    </source>
</reference>
<evidence type="ECO:0000256" key="3">
    <source>
        <dbReference type="ARBA" id="ARBA00023237"/>
    </source>
</evidence>
<dbReference type="InterPro" id="IPR036942">
    <property type="entry name" value="Beta-barrel_TonB_sf"/>
</dbReference>
<evidence type="ECO:0000256" key="2">
    <source>
        <dbReference type="ARBA" id="ARBA00023136"/>
    </source>
</evidence>
<gene>
    <name evidence="4" type="ORF">GWR21_26890</name>
</gene>
<dbReference type="GO" id="GO:0009279">
    <property type="term" value="C:cell outer membrane"/>
    <property type="evidence" value="ECO:0007669"/>
    <property type="project" value="UniProtKB-SubCell"/>
</dbReference>
<keyword evidence="5" id="KW-1185">Reference proteome</keyword>
<dbReference type="EMBL" id="CP048113">
    <property type="protein sequence ID" value="QHS63081.1"/>
    <property type="molecule type" value="Genomic_DNA"/>
</dbReference>
<dbReference type="KEGG" id="chih:GWR21_26890"/>
<organism evidence="4 5">
    <name type="scientific">Chitinophaga agri</name>
    <dbReference type="NCBI Taxonomy" id="2703787"/>
    <lineage>
        <taxon>Bacteria</taxon>
        <taxon>Pseudomonadati</taxon>
        <taxon>Bacteroidota</taxon>
        <taxon>Chitinophagia</taxon>
        <taxon>Chitinophagales</taxon>
        <taxon>Chitinophagaceae</taxon>
        <taxon>Chitinophaga</taxon>
    </lineage>
</organism>
<keyword evidence="3" id="KW-0998">Cell outer membrane</keyword>
<evidence type="ECO:0000256" key="1">
    <source>
        <dbReference type="ARBA" id="ARBA00004442"/>
    </source>
</evidence>
<dbReference type="Proteomes" id="UP000476411">
    <property type="component" value="Chromosome"/>
</dbReference>
<evidence type="ECO:0008006" key="6">
    <source>
        <dbReference type="Google" id="ProtNLM"/>
    </source>
</evidence>
<dbReference type="Gene3D" id="2.40.170.20">
    <property type="entry name" value="TonB-dependent receptor, beta-barrel domain"/>
    <property type="match status" value="1"/>
</dbReference>
<keyword evidence="2" id="KW-0472">Membrane</keyword>
<proteinExistence type="predicted"/>
<accession>A0A6B9ZN53</accession>
<evidence type="ECO:0000313" key="5">
    <source>
        <dbReference type="Proteomes" id="UP000476411"/>
    </source>
</evidence>
<dbReference type="AlphaFoldDB" id="A0A6B9ZN53"/>
<sequence>MNAYIKYIHRFLAVAGCSAGILTQQQAYAQKVKEELKEETIDIISNYRPKLRDAAKLNLTASLPGFDTTRPTLQYQVPGLNLYFMYQPIPLKPLALGKDSLSRLQNNFIKAGYGNLSTPLIQAGFGTGRQEKYNAGLYLNYTSSKGPIKNQDYSALNILGSGAYFTPLWELSGSIGYDRNQIHYYGYDHAQLEFEKNEVKQAFSQFTAQVGAKNRTLNDWAFKFEPTAKFIYFSDSYKRREPTAIFNIPVSKQLFEDIHLKAEGVFDLSSFKQDDQKQFNNNVVAIHPALEIVKPRFMLHAGVNPTWTNSKFYLLPDIVNESHIIYKKVILSSGWISYINKNSYRNLANQNPFIGSYDEGILNTRVEEKYTGIKGSIGSHFNYNTKFAAITWHNMPLFINDSIDGKTFYTKNEEELKAFNLHAEIGYIQEEKFQLRLAFDWFNYNKQKTEIKPWGLIPFQANAYAQYTLLKNLHLNANLYYLGGTYYQVFATQDFDKTKGKWDLSAGANYDIGKNFNLWINANNLFNSKYQRWYGYPTYGVNVVGGVMVKF</sequence>
<comment type="subcellular location">
    <subcellularLocation>
        <location evidence="1">Cell outer membrane</location>
    </subcellularLocation>
</comment>